<feature type="non-terminal residue" evidence="1">
    <location>
        <position position="1"/>
    </location>
</feature>
<keyword evidence="2" id="KW-1185">Reference proteome</keyword>
<organism evidence="1 2">
    <name type="scientific">Ambispora leptoticha</name>
    <dbReference type="NCBI Taxonomy" id="144679"/>
    <lineage>
        <taxon>Eukaryota</taxon>
        <taxon>Fungi</taxon>
        <taxon>Fungi incertae sedis</taxon>
        <taxon>Mucoromycota</taxon>
        <taxon>Glomeromycotina</taxon>
        <taxon>Glomeromycetes</taxon>
        <taxon>Archaeosporales</taxon>
        <taxon>Ambisporaceae</taxon>
        <taxon>Ambispora</taxon>
    </lineage>
</organism>
<proteinExistence type="predicted"/>
<dbReference type="AlphaFoldDB" id="A0A9N9HQ17"/>
<reference evidence="1" key="1">
    <citation type="submission" date="2021-06" db="EMBL/GenBank/DDBJ databases">
        <authorList>
            <person name="Kallberg Y."/>
            <person name="Tangrot J."/>
            <person name="Rosling A."/>
        </authorList>
    </citation>
    <scope>NUCLEOTIDE SEQUENCE</scope>
    <source>
        <strain evidence="1">FL130A</strain>
    </source>
</reference>
<sequence>MFAEGLEDLECTNVTIYVISTDDTVLIKQGYYKAAYEENKFIRKKII</sequence>
<evidence type="ECO:0000313" key="2">
    <source>
        <dbReference type="Proteomes" id="UP000789508"/>
    </source>
</evidence>
<dbReference type="Proteomes" id="UP000789508">
    <property type="component" value="Unassembled WGS sequence"/>
</dbReference>
<comment type="caution">
    <text evidence="1">The sequence shown here is derived from an EMBL/GenBank/DDBJ whole genome shotgun (WGS) entry which is preliminary data.</text>
</comment>
<dbReference type="OrthoDB" id="425619at2759"/>
<protein>
    <submittedName>
        <fullName evidence="1">6296_t:CDS:1</fullName>
    </submittedName>
</protein>
<evidence type="ECO:0000313" key="1">
    <source>
        <dbReference type="EMBL" id="CAG8700041.1"/>
    </source>
</evidence>
<name>A0A9N9HQ17_9GLOM</name>
<accession>A0A9N9HQ17</accession>
<gene>
    <name evidence="1" type="ORF">ALEPTO_LOCUS11538</name>
</gene>
<dbReference type="EMBL" id="CAJVPS010019160">
    <property type="protein sequence ID" value="CAG8700041.1"/>
    <property type="molecule type" value="Genomic_DNA"/>
</dbReference>
<feature type="non-terminal residue" evidence="1">
    <location>
        <position position="47"/>
    </location>
</feature>